<name>A0A6G0WJK8_9STRA</name>
<evidence type="ECO:0000313" key="1">
    <source>
        <dbReference type="EMBL" id="KAF0727416.1"/>
    </source>
</evidence>
<proteinExistence type="predicted"/>
<reference evidence="1 2" key="1">
    <citation type="submission" date="2019-07" db="EMBL/GenBank/DDBJ databases">
        <title>Genomics analysis of Aphanomyces spp. identifies a new class of oomycete effector associated with host adaptation.</title>
        <authorList>
            <person name="Gaulin E."/>
        </authorList>
    </citation>
    <scope>NUCLEOTIDE SEQUENCE [LARGE SCALE GENOMIC DNA]</scope>
    <source>
        <strain evidence="1 2">ATCC 201684</strain>
    </source>
</reference>
<protein>
    <submittedName>
        <fullName evidence="1">Uncharacterized protein</fullName>
    </submittedName>
</protein>
<sequence>MSQAMVAALATEAESDANVQGVVVAPSTSAYAGCMVGPKLAKRWAARIDPSRMDFAGLMEASSVASFLTAQRLHSRTIIVGLMEAADGVRRRDANDEPLSGTMASVTNTALMNNWSDDKIFELDVLRLTK</sequence>
<dbReference type="AlphaFoldDB" id="A0A6G0WJK8"/>
<organism evidence="1 2">
    <name type="scientific">Aphanomyces euteiches</name>
    <dbReference type="NCBI Taxonomy" id="100861"/>
    <lineage>
        <taxon>Eukaryota</taxon>
        <taxon>Sar</taxon>
        <taxon>Stramenopiles</taxon>
        <taxon>Oomycota</taxon>
        <taxon>Saprolegniomycetes</taxon>
        <taxon>Saprolegniales</taxon>
        <taxon>Verrucalvaceae</taxon>
        <taxon>Aphanomyces</taxon>
    </lineage>
</organism>
<dbReference type="Proteomes" id="UP000481153">
    <property type="component" value="Unassembled WGS sequence"/>
</dbReference>
<comment type="caution">
    <text evidence="1">The sequence shown here is derived from an EMBL/GenBank/DDBJ whole genome shotgun (WGS) entry which is preliminary data.</text>
</comment>
<evidence type="ECO:0000313" key="2">
    <source>
        <dbReference type="Proteomes" id="UP000481153"/>
    </source>
</evidence>
<gene>
    <name evidence="1" type="ORF">Ae201684_014529</name>
</gene>
<dbReference type="EMBL" id="VJMJ01000197">
    <property type="protein sequence ID" value="KAF0727416.1"/>
    <property type="molecule type" value="Genomic_DNA"/>
</dbReference>
<keyword evidence="2" id="KW-1185">Reference proteome</keyword>
<accession>A0A6G0WJK8</accession>